<dbReference type="STRING" id="1085623.GNIT_1160"/>
<dbReference type="InterPro" id="IPR007208">
    <property type="entry name" value="MrpF/PhaF-like"/>
</dbReference>
<keyword evidence="7 9" id="KW-0472">Membrane</keyword>
<feature type="compositionally biased region" description="Basic and acidic residues" evidence="8">
    <location>
        <begin position="109"/>
        <end position="119"/>
    </location>
</feature>
<name>G4QK88_GLANF</name>
<keyword evidence="3" id="KW-0813">Transport</keyword>
<dbReference type="Pfam" id="PF04066">
    <property type="entry name" value="MrpF_PhaF"/>
    <property type="match status" value="1"/>
</dbReference>
<dbReference type="OrthoDB" id="9800226at2"/>
<dbReference type="Proteomes" id="UP000009282">
    <property type="component" value="Chromosome"/>
</dbReference>
<evidence type="ECO:0000313" key="10">
    <source>
        <dbReference type="EMBL" id="AEP29287.1"/>
    </source>
</evidence>
<dbReference type="HOGENOM" id="CLU_125825_2_1_6"/>
<evidence type="ECO:0000256" key="3">
    <source>
        <dbReference type="ARBA" id="ARBA00022448"/>
    </source>
</evidence>
<dbReference type="RefSeq" id="WP_014108161.1">
    <property type="nucleotide sequence ID" value="NC_016041.1"/>
</dbReference>
<dbReference type="GO" id="GO:0015385">
    <property type="term" value="F:sodium:proton antiporter activity"/>
    <property type="evidence" value="ECO:0007669"/>
    <property type="project" value="TreeGrafter"/>
</dbReference>
<sequence length="119" mass="12969">MIEYYLVAGLAILIAMALGVCRALLGPTVFDRILAVNLFGTKAVLLVAVFAFFSGRHDLLDISLLYSLLNFVGVIAALRLVERGKFFANNSKIEQEHLTGDQSAGEINLENKQKGNQDA</sequence>
<evidence type="ECO:0000256" key="9">
    <source>
        <dbReference type="SAM" id="Phobius"/>
    </source>
</evidence>
<keyword evidence="5 9" id="KW-0812">Transmembrane</keyword>
<evidence type="ECO:0000313" key="11">
    <source>
        <dbReference type="Proteomes" id="UP000009282"/>
    </source>
</evidence>
<accession>G4QK88</accession>
<dbReference type="KEGG" id="gni:GNIT_1160"/>
<evidence type="ECO:0000256" key="7">
    <source>
        <dbReference type="ARBA" id="ARBA00023136"/>
    </source>
</evidence>
<comment type="similarity">
    <text evidence="2">Belongs to the CPA3 antiporters (TC 2.A.63) subunit F family.</text>
</comment>
<keyword evidence="4" id="KW-1003">Cell membrane</keyword>
<proteinExistence type="inferred from homology"/>
<feature type="region of interest" description="Disordered" evidence="8">
    <location>
        <begin position="98"/>
        <end position="119"/>
    </location>
</feature>
<keyword evidence="11" id="KW-1185">Reference proteome</keyword>
<evidence type="ECO:0000256" key="1">
    <source>
        <dbReference type="ARBA" id="ARBA00004651"/>
    </source>
</evidence>
<dbReference type="PANTHER" id="PTHR34702:SF1">
    <property type="entry name" value="NA(+)_H(+) ANTIPORTER SUBUNIT F"/>
    <property type="match status" value="1"/>
</dbReference>
<protein>
    <submittedName>
        <fullName evidence="10">Multiple resistance and pH regulation protein F</fullName>
    </submittedName>
</protein>
<keyword evidence="6 9" id="KW-1133">Transmembrane helix</keyword>
<dbReference type="EMBL" id="CP003060">
    <property type="protein sequence ID" value="AEP29287.1"/>
    <property type="molecule type" value="Genomic_DNA"/>
</dbReference>
<organism evidence="10 11">
    <name type="scientific">Glaciecola nitratireducens (strain JCM 12485 / KCTC 12276 / FR1064)</name>
    <dbReference type="NCBI Taxonomy" id="1085623"/>
    <lineage>
        <taxon>Bacteria</taxon>
        <taxon>Pseudomonadati</taxon>
        <taxon>Pseudomonadota</taxon>
        <taxon>Gammaproteobacteria</taxon>
        <taxon>Alteromonadales</taxon>
        <taxon>Alteromonadaceae</taxon>
        <taxon>Brumicola</taxon>
    </lineage>
</organism>
<dbReference type="eggNOG" id="COG2212">
    <property type="taxonomic scope" value="Bacteria"/>
</dbReference>
<evidence type="ECO:0000256" key="6">
    <source>
        <dbReference type="ARBA" id="ARBA00022989"/>
    </source>
</evidence>
<gene>
    <name evidence="10" type="primary">mnhF</name>
    <name evidence="10" type="ordered locus">GNIT_1160</name>
</gene>
<dbReference type="PANTHER" id="PTHR34702">
    <property type="entry name" value="NA(+)/H(+) ANTIPORTER SUBUNIT F1"/>
    <property type="match status" value="1"/>
</dbReference>
<evidence type="ECO:0000256" key="5">
    <source>
        <dbReference type="ARBA" id="ARBA00022692"/>
    </source>
</evidence>
<evidence type="ECO:0000256" key="4">
    <source>
        <dbReference type="ARBA" id="ARBA00022475"/>
    </source>
</evidence>
<evidence type="ECO:0000256" key="8">
    <source>
        <dbReference type="SAM" id="MobiDB-lite"/>
    </source>
</evidence>
<feature type="transmembrane region" description="Helical" evidence="9">
    <location>
        <begin position="32"/>
        <end position="53"/>
    </location>
</feature>
<reference evidence="10 11" key="1">
    <citation type="journal article" date="2011" name="J. Bacteriol.">
        <title>Complete genome sequence of seawater bacterium Glaciecola nitratireducens FR1064T.</title>
        <authorList>
            <person name="Bian F."/>
            <person name="Qin Q.L."/>
            <person name="Xie B.B."/>
            <person name="Shu Y.L."/>
            <person name="Zhang X.Y."/>
            <person name="Yu Y."/>
            <person name="Chen B."/>
            <person name="Chen X.L."/>
            <person name="Zhou B.C."/>
            <person name="Zhang Y.Z."/>
        </authorList>
    </citation>
    <scope>NUCLEOTIDE SEQUENCE [LARGE SCALE GENOMIC DNA]</scope>
    <source>
        <strain evidence="11">JCM 12485 / KCTC 12276 / FR1064</strain>
    </source>
</reference>
<feature type="transmembrane region" description="Helical" evidence="9">
    <location>
        <begin position="59"/>
        <end position="81"/>
    </location>
</feature>
<dbReference type="AlphaFoldDB" id="G4QK88"/>
<feature type="transmembrane region" description="Helical" evidence="9">
    <location>
        <begin position="6"/>
        <end position="25"/>
    </location>
</feature>
<comment type="subcellular location">
    <subcellularLocation>
        <location evidence="1">Cell membrane</location>
        <topology evidence="1">Multi-pass membrane protein</topology>
    </subcellularLocation>
</comment>
<evidence type="ECO:0000256" key="2">
    <source>
        <dbReference type="ARBA" id="ARBA00009212"/>
    </source>
</evidence>
<dbReference type="GO" id="GO:0005886">
    <property type="term" value="C:plasma membrane"/>
    <property type="evidence" value="ECO:0007669"/>
    <property type="project" value="UniProtKB-SubCell"/>
</dbReference>